<reference evidence="3 4" key="2">
    <citation type="journal article" date="2017" name="Front. Plant Sci.">
        <title>Gene Classification and Mining of Molecular Markers Useful in Red Clover (Trifolium pratense) Breeding.</title>
        <authorList>
            <person name="Istvanek J."/>
            <person name="Dluhosova J."/>
            <person name="Dluhos P."/>
            <person name="Patkova L."/>
            <person name="Nedelnik J."/>
            <person name="Repkova J."/>
        </authorList>
    </citation>
    <scope>NUCLEOTIDE SEQUENCE [LARGE SCALE GENOMIC DNA]</scope>
    <source>
        <strain evidence="4">cv. Tatra</strain>
        <tissue evidence="3">Young leaves</tissue>
    </source>
</reference>
<feature type="compositionally biased region" description="Basic residues" evidence="1">
    <location>
        <begin position="33"/>
        <end position="43"/>
    </location>
</feature>
<dbReference type="EMBL" id="ASHM01071194">
    <property type="protein sequence ID" value="PNX55337.1"/>
    <property type="molecule type" value="Genomic_DNA"/>
</dbReference>
<evidence type="ECO:0000256" key="1">
    <source>
        <dbReference type="SAM" id="MobiDB-lite"/>
    </source>
</evidence>
<gene>
    <name evidence="3" type="ORF">L195_g041317</name>
    <name evidence="2" type="ORF">L195_g048964</name>
</gene>
<feature type="region of interest" description="Disordered" evidence="1">
    <location>
        <begin position="1"/>
        <end position="43"/>
    </location>
</feature>
<dbReference type="AlphaFoldDB" id="A0A2K3M3A8"/>
<proteinExistence type="predicted"/>
<protein>
    <submittedName>
        <fullName evidence="3">Uncharacterized protein</fullName>
    </submittedName>
</protein>
<feature type="non-terminal residue" evidence="3">
    <location>
        <position position="43"/>
    </location>
</feature>
<dbReference type="Proteomes" id="UP000236291">
    <property type="component" value="Unassembled WGS sequence"/>
</dbReference>
<evidence type="ECO:0000313" key="3">
    <source>
        <dbReference type="EMBL" id="PNX85250.1"/>
    </source>
</evidence>
<accession>A0A2K3M3A8</accession>
<dbReference type="EMBL" id="ASHM01048299">
    <property type="protein sequence ID" value="PNX85250.1"/>
    <property type="molecule type" value="Genomic_DNA"/>
</dbReference>
<reference evidence="3 4" key="1">
    <citation type="journal article" date="2014" name="Am. J. Bot.">
        <title>Genome assembly and annotation for red clover (Trifolium pratense; Fabaceae).</title>
        <authorList>
            <person name="Istvanek J."/>
            <person name="Jaros M."/>
            <person name="Krenek A."/>
            <person name="Repkova J."/>
        </authorList>
    </citation>
    <scope>NUCLEOTIDE SEQUENCE [LARGE SCALE GENOMIC DNA]</scope>
    <source>
        <strain evidence="4">cv. Tatra</strain>
        <tissue evidence="3">Young leaves</tissue>
    </source>
</reference>
<organism evidence="3 4">
    <name type="scientific">Trifolium pratense</name>
    <name type="common">Red clover</name>
    <dbReference type="NCBI Taxonomy" id="57577"/>
    <lineage>
        <taxon>Eukaryota</taxon>
        <taxon>Viridiplantae</taxon>
        <taxon>Streptophyta</taxon>
        <taxon>Embryophyta</taxon>
        <taxon>Tracheophyta</taxon>
        <taxon>Spermatophyta</taxon>
        <taxon>Magnoliopsida</taxon>
        <taxon>eudicotyledons</taxon>
        <taxon>Gunneridae</taxon>
        <taxon>Pentapetalae</taxon>
        <taxon>rosids</taxon>
        <taxon>fabids</taxon>
        <taxon>Fabales</taxon>
        <taxon>Fabaceae</taxon>
        <taxon>Papilionoideae</taxon>
        <taxon>50 kb inversion clade</taxon>
        <taxon>NPAAA clade</taxon>
        <taxon>Hologalegina</taxon>
        <taxon>IRL clade</taxon>
        <taxon>Trifolieae</taxon>
        <taxon>Trifolium</taxon>
    </lineage>
</organism>
<evidence type="ECO:0000313" key="4">
    <source>
        <dbReference type="Proteomes" id="UP000236291"/>
    </source>
</evidence>
<sequence>MQMIPNDPFSLGVFSTQEQNTNPNPKPNTPPVPKKKRNLPGTP</sequence>
<comment type="caution">
    <text evidence="3">The sequence shown here is derived from an EMBL/GenBank/DDBJ whole genome shotgun (WGS) entry which is preliminary data.</text>
</comment>
<name>A0A2K3M3A8_TRIPR</name>
<evidence type="ECO:0000313" key="2">
    <source>
        <dbReference type="EMBL" id="PNX55337.1"/>
    </source>
</evidence>